<dbReference type="GO" id="GO:0022857">
    <property type="term" value="F:transmembrane transporter activity"/>
    <property type="evidence" value="ECO:0007669"/>
    <property type="project" value="InterPro"/>
</dbReference>
<feature type="compositionally biased region" description="Polar residues" evidence="7">
    <location>
        <begin position="607"/>
        <end position="618"/>
    </location>
</feature>
<name>A0A8H7PKM8_9FUNG</name>
<dbReference type="PANTHER" id="PTHR23501:SF198">
    <property type="entry name" value="AZOLE RESISTANCE PROTEIN 1-RELATED"/>
    <property type="match status" value="1"/>
</dbReference>
<evidence type="ECO:0000256" key="3">
    <source>
        <dbReference type="ARBA" id="ARBA00022448"/>
    </source>
</evidence>
<feature type="transmembrane region" description="Helical" evidence="8">
    <location>
        <begin position="269"/>
        <end position="288"/>
    </location>
</feature>
<dbReference type="Pfam" id="PF07690">
    <property type="entry name" value="MFS_1"/>
    <property type="match status" value="1"/>
</dbReference>
<feature type="region of interest" description="Disordered" evidence="7">
    <location>
        <begin position="555"/>
        <end position="631"/>
    </location>
</feature>
<feature type="transmembrane region" description="Helical" evidence="8">
    <location>
        <begin position="308"/>
        <end position="329"/>
    </location>
</feature>
<feature type="transmembrane region" description="Helical" evidence="8">
    <location>
        <begin position="349"/>
        <end position="369"/>
    </location>
</feature>
<evidence type="ECO:0000256" key="8">
    <source>
        <dbReference type="SAM" id="Phobius"/>
    </source>
</evidence>
<feature type="transmembrane region" description="Helical" evidence="8">
    <location>
        <begin position="172"/>
        <end position="192"/>
    </location>
</feature>
<evidence type="ECO:0000256" key="4">
    <source>
        <dbReference type="ARBA" id="ARBA00022692"/>
    </source>
</evidence>
<feature type="transmembrane region" description="Helical" evidence="8">
    <location>
        <begin position="139"/>
        <end position="160"/>
    </location>
</feature>
<keyword evidence="11" id="KW-1185">Reference proteome</keyword>
<dbReference type="InterPro" id="IPR036259">
    <property type="entry name" value="MFS_trans_sf"/>
</dbReference>
<evidence type="ECO:0000256" key="2">
    <source>
        <dbReference type="ARBA" id="ARBA00008335"/>
    </source>
</evidence>
<feature type="region of interest" description="Disordered" evidence="7">
    <location>
        <begin position="1"/>
        <end position="34"/>
    </location>
</feature>
<dbReference type="CDD" id="cd17502">
    <property type="entry name" value="MFS_Azr1_MDR_like"/>
    <property type="match status" value="1"/>
</dbReference>
<comment type="subcellular location">
    <subcellularLocation>
        <location evidence="1">Endomembrane system</location>
        <topology evidence="1">Multi-pass membrane protein</topology>
    </subcellularLocation>
</comment>
<evidence type="ECO:0000313" key="10">
    <source>
        <dbReference type="EMBL" id="KAG2175787.1"/>
    </source>
</evidence>
<protein>
    <recommendedName>
        <fullName evidence="9">Major facilitator superfamily (MFS) profile domain-containing protein</fullName>
    </recommendedName>
</protein>
<evidence type="ECO:0000256" key="1">
    <source>
        <dbReference type="ARBA" id="ARBA00004127"/>
    </source>
</evidence>
<dbReference type="GO" id="GO:0012505">
    <property type="term" value="C:endomembrane system"/>
    <property type="evidence" value="ECO:0007669"/>
    <property type="project" value="UniProtKB-SubCell"/>
</dbReference>
<feature type="transmembrane region" description="Helical" evidence="8">
    <location>
        <begin position="44"/>
        <end position="62"/>
    </location>
</feature>
<keyword evidence="6 8" id="KW-0472">Membrane</keyword>
<dbReference type="Gene3D" id="1.20.1720.10">
    <property type="entry name" value="Multidrug resistance protein D"/>
    <property type="match status" value="1"/>
</dbReference>
<feature type="transmembrane region" description="Helical" evidence="8">
    <location>
        <begin position="114"/>
        <end position="133"/>
    </location>
</feature>
<feature type="transmembrane region" description="Helical" evidence="8">
    <location>
        <begin position="436"/>
        <end position="460"/>
    </location>
</feature>
<dbReference type="InterPro" id="IPR011701">
    <property type="entry name" value="MFS"/>
</dbReference>
<dbReference type="FunFam" id="1.20.1720.10:FF:000013">
    <property type="entry name" value="Related to multidrug resistance proteins"/>
    <property type="match status" value="1"/>
</dbReference>
<gene>
    <name evidence="10" type="ORF">INT44_000265</name>
</gene>
<feature type="compositionally biased region" description="Basic and acidic residues" evidence="7">
    <location>
        <begin position="622"/>
        <end position="631"/>
    </location>
</feature>
<evidence type="ECO:0000256" key="5">
    <source>
        <dbReference type="ARBA" id="ARBA00022989"/>
    </source>
</evidence>
<feature type="transmembrane region" description="Helical" evidence="8">
    <location>
        <begin position="236"/>
        <end position="257"/>
    </location>
</feature>
<dbReference type="EMBL" id="JAEPRA010000014">
    <property type="protein sequence ID" value="KAG2175787.1"/>
    <property type="molecule type" value="Genomic_DNA"/>
</dbReference>
<feature type="transmembrane region" description="Helical" evidence="8">
    <location>
        <begin position="406"/>
        <end position="424"/>
    </location>
</feature>
<sequence>MSSTTEKESISPTEVESQTKAPVKGSPPPERVNPLENWERPTGWRFYLIYVGLALCVLLASLDQTIVSTALPRISSDFNSAYEIGWVGVAYMLTNTCFQPLYGKFADIFGRKPVFLFGVTVFLIGSIVSGAAQSMTMLIVFRAVQGIGAGGMISSVMIIVSDLVSLRDRGKYQGIIGASFGIASVIGPLIGGAFTDHASWRWCFYVNIPFGAATIFIIIVFLHMPRPKDSMKQKLARIDYIGCLFLIASTIMILLPLQWGGNQYAWNSPLVIALFCVGGFLLICLIVIEGFYAKEPLLPGRILKQRSAMAICAVQFFFGMNFFGGAIYYTPIYFQVARGDSATSSGLEMLPLILAVVVCSTGSGLIATYTGHVRPLVWIGLAIQCVGGGLLSLLKIDSNRGELIGYLLVMGVGCGFTMQTLLLCAQSSVPPKDIAVITAITSFFRTVGGVFGIAIFGSYYQNVLATQLAALNLNISATALAQDFTLIKTLPADTRYEVQEAFVYALDKMRILIIPFAGVAFFISLFIEHHELRRRPSIKAQQPDAVVVMDSRIENEAETSEKEESIEQEYANGNKGESTEQEYAHGEKGESTGQEYAHGEQGKSNELDNTPTTLNDHTTAPVDDKIQPTAH</sequence>
<feature type="compositionally biased region" description="Basic and acidic residues" evidence="7">
    <location>
        <begin position="597"/>
        <end position="606"/>
    </location>
</feature>
<dbReference type="Gene3D" id="1.20.1250.20">
    <property type="entry name" value="MFS general substrate transporter like domains"/>
    <property type="match status" value="1"/>
</dbReference>
<evidence type="ECO:0000256" key="7">
    <source>
        <dbReference type="SAM" id="MobiDB-lite"/>
    </source>
</evidence>
<feature type="transmembrane region" description="Helical" evidence="8">
    <location>
        <begin position="376"/>
        <end position="394"/>
    </location>
</feature>
<evidence type="ECO:0000256" key="6">
    <source>
        <dbReference type="ARBA" id="ARBA00023136"/>
    </source>
</evidence>
<keyword evidence="5 8" id="KW-1133">Transmembrane helix</keyword>
<feature type="transmembrane region" description="Helical" evidence="8">
    <location>
        <begin position="204"/>
        <end position="224"/>
    </location>
</feature>
<dbReference type="InterPro" id="IPR020846">
    <property type="entry name" value="MFS_dom"/>
</dbReference>
<dbReference type="PROSITE" id="PS50850">
    <property type="entry name" value="MFS"/>
    <property type="match status" value="1"/>
</dbReference>
<feature type="compositionally biased region" description="Basic and acidic residues" evidence="7">
    <location>
        <begin position="555"/>
        <end position="565"/>
    </location>
</feature>
<keyword evidence="3" id="KW-0813">Transport</keyword>
<accession>A0A8H7PKM8</accession>
<organism evidence="10 11">
    <name type="scientific">Umbelopsis vinacea</name>
    <dbReference type="NCBI Taxonomy" id="44442"/>
    <lineage>
        <taxon>Eukaryota</taxon>
        <taxon>Fungi</taxon>
        <taxon>Fungi incertae sedis</taxon>
        <taxon>Mucoromycota</taxon>
        <taxon>Mucoromycotina</taxon>
        <taxon>Umbelopsidomycetes</taxon>
        <taxon>Umbelopsidales</taxon>
        <taxon>Umbelopsidaceae</taxon>
        <taxon>Umbelopsis</taxon>
    </lineage>
</organism>
<dbReference type="PRINTS" id="PR01036">
    <property type="entry name" value="TCRTETB"/>
</dbReference>
<evidence type="ECO:0000259" key="9">
    <source>
        <dbReference type="PROSITE" id="PS50850"/>
    </source>
</evidence>
<evidence type="ECO:0000313" key="11">
    <source>
        <dbReference type="Proteomes" id="UP000612746"/>
    </source>
</evidence>
<comment type="similarity">
    <text evidence="2">Belongs to the major facilitator superfamily.</text>
</comment>
<dbReference type="SUPFAM" id="SSF103473">
    <property type="entry name" value="MFS general substrate transporter"/>
    <property type="match status" value="1"/>
</dbReference>
<keyword evidence="4 8" id="KW-0812">Transmembrane</keyword>
<feature type="compositionally biased region" description="Polar residues" evidence="7">
    <location>
        <begin position="10"/>
        <end position="20"/>
    </location>
</feature>
<feature type="transmembrane region" description="Helical" evidence="8">
    <location>
        <begin position="509"/>
        <end position="527"/>
    </location>
</feature>
<dbReference type="GO" id="GO:0005886">
    <property type="term" value="C:plasma membrane"/>
    <property type="evidence" value="ECO:0007669"/>
    <property type="project" value="TreeGrafter"/>
</dbReference>
<dbReference type="OrthoDB" id="10021397at2759"/>
<feature type="domain" description="Major facilitator superfamily (MFS) profile" evidence="9">
    <location>
        <begin position="49"/>
        <end position="495"/>
    </location>
</feature>
<dbReference type="AlphaFoldDB" id="A0A8H7PKM8"/>
<dbReference type="PANTHER" id="PTHR23501">
    <property type="entry name" value="MAJOR FACILITATOR SUPERFAMILY"/>
    <property type="match status" value="1"/>
</dbReference>
<reference evidence="10" key="1">
    <citation type="submission" date="2020-12" db="EMBL/GenBank/DDBJ databases">
        <title>Metabolic potential, ecology and presence of endohyphal bacteria is reflected in genomic diversity of Mucoromycotina.</title>
        <authorList>
            <person name="Muszewska A."/>
            <person name="Okrasinska A."/>
            <person name="Steczkiewicz K."/>
            <person name="Drgas O."/>
            <person name="Orlowska M."/>
            <person name="Perlinska-Lenart U."/>
            <person name="Aleksandrzak-Piekarczyk T."/>
            <person name="Szatraj K."/>
            <person name="Zielenkiewicz U."/>
            <person name="Pilsyk S."/>
            <person name="Malc E."/>
            <person name="Mieczkowski P."/>
            <person name="Kruszewska J.S."/>
            <person name="Biernat P."/>
            <person name="Pawlowska J."/>
        </authorList>
    </citation>
    <scope>NUCLEOTIDE SEQUENCE</scope>
    <source>
        <strain evidence="10">WA0000051536</strain>
    </source>
</reference>
<comment type="caution">
    <text evidence="10">The sequence shown here is derived from an EMBL/GenBank/DDBJ whole genome shotgun (WGS) entry which is preliminary data.</text>
</comment>
<dbReference type="Proteomes" id="UP000612746">
    <property type="component" value="Unassembled WGS sequence"/>
</dbReference>
<proteinExistence type="inferred from homology"/>